<comment type="similarity">
    <text evidence="1">Belongs to the UPF0246 family.</text>
</comment>
<evidence type="ECO:0000313" key="2">
    <source>
        <dbReference type="EMBL" id="EEU29887.1"/>
    </source>
</evidence>
<evidence type="ECO:0000313" key="3">
    <source>
        <dbReference type="Proteomes" id="UP000003987"/>
    </source>
</evidence>
<dbReference type="STRING" id="575594.HMPREF0501_01352"/>
<keyword evidence="3" id="KW-1185">Reference proteome</keyword>
<name>C7XX67_9LACO</name>
<dbReference type="eggNOG" id="COG3022">
    <property type="taxonomic scope" value="Bacteria"/>
</dbReference>
<gene>
    <name evidence="2" type="ORF">HMPREF0501_01352</name>
</gene>
<evidence type="ECO:0000256" key="1">
    <source>
        <dbReference type="HAMAP-Rule" id="MF_00652"/>
    </source>
</evidence>
<dbReference type="HAMAP" id="MF_00652">
    <property type="entry name" value="UPF0246"/>
    <property type="match status" value="1"/>
</dbReference>
<dbReference type="HOGENOM" id="CLU_061989_1_0_9"/>
<dbReference type="PANTHER" id="PTHR30283:SF4">
    <property type="entry name" value="PEROXIDE STRESS RESISTANCE PROTEIN YAAA"/>
    <property type="match status" value="1"/>
</dbReference>
<dbReference type="Pfam" id="PF03883">
    <property type="entry name" value="H2O2_YaaD"/>
    <property type="match status" value="1"/>
</dbReference>
<dbReference type="OrthoDB" id="9777133at2"/>
<dbReference type="GO" id="GO:0033194">
    <property type="term" value="P:response to hydroperoxide"/>
    <property type="evidence" value="ECO:0007669"/>
    <property type="project" value="TreeGrafter"/>
</dbReference>
<dbReference type="RefSeq" id="WP_006917235.1">
    <property type="nucleotide sequence ID" value="NZ_GG698805.1"/>
</dbReference>
<accession>C7XX67</accession>
<sequence length="247" mass="28689">MQIIISPARRMQTDTDSFPVAGQPQFLNKTRQILEYLQQLSYPEIRKLWWNCSERIARPNYEWVHQMNLQENLTPAIIAFTGLQYQSMAPDVFTDTELEYVQEHLKIMSGFYGMLRPFDGIVHYRLGMGDRAQVASTKNLYQFWGAQLADDLYRQDQLVINLASQEYSKAIQPFAIGKRQLVTCRFVEIINGRPKQKATLAKMARGNMVRFLARQNATTLDQVRQFNLGYQYDPALSTTDLITFVKE</sequence>
<dbReference type="AlphaFoldDB" id="C7XX67"/>
<protein>
    <recommendedName>
        <fullName evidence="1">UPF0246 protein HMPREF0501_01352</fullName>
    </recommendedName>
</protein>
<dbReference type="InterPro" id="IPR005583">
    <property type="entry name" value="YaaA"/>
</dbReference>
<proteinExistence type="inferred from homology"/>
<dbReference type="EMBL" id="GG698805">
    <property type="protein sequence ID" value="EEU29887.1"/>
    <property type="molecule type" value="Genomic_DNA"/>
</dbReference>
<organism evidence="2 3">
    <name type="scientific">Limosilactobacillus coleohominis 101-4-CHN</name>
    <dbReference type="NCBI Taxonomy" id="575594"/>
    <lineage>
        <taxon>Bacteria</taxon>
        <taxon>Bacillati</taxon>
        <taxon>Bacillota</taxon>
        <taxon>Bacilli</taxon>
        <taxon>Lactobacillales</taxon>
        <taxon>Lactobacillaceae</taxon>
        <taxon>Limosilactobacillus</taxon>
    </lineage>
</organism>
<dbReference type="PANTHER" id="PTHR30283">
    <property type="entry name" value="PEROXIDE STRESS RESPONSE PROTEIN YAAA"/>
    <property type="match status" value="1"/>
</dbReference>
<dbReference type="Proteomes" id="UP000003987">
    <property type="component" value="Unassembled WGS sequence"/>
</dbReference>
<dbReference type="NCBIfam" id="NF002543">
    <property type="entry name" value="PRK02101.1-4"/>
    <property type="match status" value="1"/>
</dbReference>
<dbReference type="GO" id="GO:0005829">
    <property type="term" value="C:cytosol"/>
    <property type="evidence" value="ECO:0007669"/>
    <property type="project" value="TreeGrafter"/>
</dbReference>
<reference evidence="2 3" key="1">
    <citation type="submission" date="2009-06" db="EMBL/GenBank/DDBJ databases">
        <title>The Genome Sequence of Lactobacillus coleohominis strain 101-4-CHN.</title>
        <authorList>
            <consortium name="The Broad Institute Genome Sequencing Platform"/>
            <person name="Ward D."/>
            <person name="Young S.K."/>
            <person name="Zeng Q."/>
            <person name="Koehrsen M."/>
            <person name="Alvarado L."/>
            <person name="Berlin A."/>
            <person name="Borenstein D."/>
            <person name="Chen Z."/>
            <person name="Engels R."/>
            <person name="Freedman E."/>
            <person name="Gellesch M."/>
            <person name="Goldberg J."/>
            <person name="Griggs A."/>
            <person name="Gujja S."/>
            <person name="Heiman D."/>
            <person name="Hepburn T."/>
            <person name="Howarth C."/>
            <person name="Jen D."/>
            <person name="Larson L."/>
            <person name="Lewis B."/>
            <person name="Mehta T."/>
            <person name="Park D."/>
            <person name="Pearson M."/>
            <person name="Roberts A."/>
            <person name="Saif S."/>
            <person name="Shea T."/>
            <person name="Shenoy N."/>
            <person name="Sisk P."/>
            <person name="Stolte C."/>
            <person name="Sykes S."/>
            <person name="Walk T."/>
            <person name="White J."/>
            <person name="Yandava C."/>
            <person name="Liu Y."/>
            <person name="Xu Q."/>
            <person name="Lander E."/>
            <person name="Nusbaum C."/>
            <person name="Galagan J."/>
            <person name="Birren B."/>
        </authorList>
    </citation>
    <scope>NUCLEOTIDE SEQUENCE [LARGE SCALE GENOMIC DNA]</scope>
    <source>
        <strain evidence="2 3">101-4-CHN</strain>
    </source>
</reference>